<dbReference type="Gene3D" id="3.60.21.10">
    <property type="match status" value="1"/>
</dbReference>
<keyword evidence="6 7" id="KW-0269">Exonuclease</keyword>
<gene>
    <name evidence="7" type="primary">sbcD</name>
    <name evidence="10" type="ORF">IAB31_07395</name>
</gene>
<dbReference type="SUPFAM" id="SSF56300">
    <property type="entry name" value="Metallo-dependent phosphatases"/>
    <property type="match status" value="1"/>
</dbReference>
<dbReference type="InterPro" id="IPR004843">
    <property type="entry name" value="Calcineurin-like_PHP"/>
</dbReference>
<dbReference type="PANTHER" id="PTHR30337">
    <property type="entry name" value="COMPONENT OF ATP-DEPENDENT DSDNA EXONUCLEASE"/>
    <property type="match status" value="1"/>
</dbReference>
<accession>A0A9D1ACR8</accession>
<dbReference type="Proteomes" id="UP000886757">
    <property type="component" value="Unassembled WGS sequence"/>
</dbReference>
<dbReference type="GO" id="GO:0008408">
    <property type="term" value="F:3'-5' exonuclease activity"/>
    <property type="evidence" value="ECO:0007669"/>
    <property type="project" value="InterPro"/>
</dbReference>
<dbReference type="Pfam" id="PF00149">
    <property type="entry name" value="Metallophos"/>
    <property type="match status" value="1"/>
</dbReference>
<evidence type="ECO:0000256" key="3">
    <source>
        <dbReference type="ARBA" id="ARBA00013365"/>
    </source>
</evidence>
<dbReference type="NCBIfam" id="TIGR00619">
    <property type="entry name" value="sbcd"/>
    <property type="match status" value="1"/>
</dbReference>
<evidence type="ECO:0000313" key="11">
    <source>
        <dbReference type="Proteomes" id="UP000886757"/>
    </source>
</evidence>
<evidence type="ECO:0000256" key="2">
    <source>
        <dbReference type="ARBA" id="ARBA00011322"/>
    </source>
</evidence>
<comment type="similarity">
    <text evidence="1 7">Belongs to the SbcD family.</text>
</comment>
<keyword evidence="7" id="KW-0255">Endonuclease</keyword>
<dbReference type="Pfam" id="PF12320">
    <property type="entry name" value="SbcD_C"/>
    <property type="match status" value="1"/>
</dbReference>
<organism evidence="10 11">
    <name type="scientific">Candidatus Choladousia intestinavium</name>
    <dbReference type="NCBI Taxonomy" id="2840727"/>
    <lineage>
        <taxon>Bacteria</taxon>
        <taxon>Bacillati</taxon>
        <taxon>Bacillota</taxon>
        <taxon>Clostridia</taxon>
        <taxon>Lachnospirales</taxon>
        <taxon>Lachnospiraceae</taxon>
        <taxon>Lachnospiraceae incertae sedis</taxon>
        <taxon>Candidatus Choladousia</taxon>
    </lineage>
</organism>
<evidence type="ECO:0000256" key="5">
    <source>
        <dbReference type="ARBA" id="ARBA00022801"/>
    </source>
</evidence>
<comment type="function">
    <text evidence="7">SbcCD cleaves DNA hairpin structures. These structures can inhibit DNA replication and are intermediates in certain DNA recombination reactions. The complex acts as a 3'-&gt;5' double strand exonuclease that can open hairpins. It also has a 5' single-strand endonuclease activity.</text>
</comment>
<evidence type="ECO:0000259" key="9">
    <source>
        <dbReference type="Pfam" id="PF12320"/>
    </source>
</evidence>
<sequence length="388" mass="44349">MRFFHISDLHIGKRVSGFSMLEDQKVILRQILDLAEKYCPDGILIAGDLYDKTMPSGEAVETADEFLFQFAEKKIPVWAVSGNHDSPERIAYGSRMMEQAGIHMSRVFDGRLQRYTFTNKKGETADIYLLPFIKPGMVRRFFPEEPVSTTQEAAALVLGKEKLLKDRPNLLVMHQFLEGASTCDSEEIQIGGTDQVDASLVDDFDYVALGHLHGPQKVGRETVRYCGSPLKYSFSEADHRKSVTVVDIFQVSEEDCGKEEKKWNIEVSTLPLKPRRDLRRLKGPMDELLKPEIWKQGNREDYVQILLTDREPVLDAAGKIRSVYPNVMQIDFQMTGESQKIQEESKLQEKTPLELFAEFYQKQTGTGLTEEQKRTAETILNQMKEEKL</sequence>
<dbReference type="EMBL" id="DVGK01000082">
    <property type="protein sequence ID" value="HIR13731.1"/>
    <property type="molecule type" value="Genomic_DNA"/>
</dbReference>
<keyword evidence="7" id="KW-0233">DNA recombination</keyword>
<dbReference type="InterPro" id="IPR004593">
    <property type="entry name" value="SbcD"/>
</dbReference>
<dbReference type="AlphaFoldDB" id="A0A9D1ACR8"/>
<evidence type="ECO:0000259" key="8">
    <source>
        <dbReference type="Pfam" id="PF00149"/>
    </source>
</evidence>
<feature type="domain" description="Calcineurin-like phosphoesterase" evidence="8">
    <location>
        <begin position="1"/>
        <end position="215"/>
    </location>
</feature>
<reference evidence="10" key="2">
    <citation type="journal article" date="2021" name="PeerJ">
        <title>Extensive microbial diversity within the chicken gut microbiome revealed by metagenomics and culture.</title>
        <authorList>
            <person name="Gilroy R."/>
            <person name="Ravi A."/>
            <person name="Getino M."/>
            <person name="Pursley I."/>
            <person name="Horton D.L."/>
            <person name="Alikhan N.F."/>
            <person name="Baker D."/>
            <person name="Gharbi K."/>
            <person name="Hall N."/>
            <person name="Watson M."/>
            <person name="Adriaenssens E.M."/>
            <person name="Foster-Nyarko E."/>
            <person name="Jarju S."/>
            <person name="Secka A."/>
            <person name="Antonio M."/>
            <person name="Oren A."/>
            <person name="Chaudhuri R.R."/>
            <person name="La Ragione R."/>
            <person name="Hildebrand F."/>
            <person name="Pallen M.J."/>
        </authorList>
    </citation>
    <scope>NUCLEOTIDE SEQUENCE</scope>
    <source>
        <strain evidence="10">ChiSjej4B22-8148</strain>
    </source>
</reference>
<keyword evidence="5 7" id="KW-0378">Hydrolase</keyword>
<evidence type="ECO:0000313" key="10">
    <source>
        <dbReference type="EMBL" id="HIR13731.1"/>
    </source>
</evidence>
<dbReference type="PANTHER" id="PTHR30337:SF0">
    <property type="entry name" value="NUCLEASE SBCCD SUBUNIT D"/>
    <property type="match status" value="1"/>
</dbReference>
<evidence type="ECO:0000256" key="4">
    <source>
        <dbReference type="ARBA" id="ARBA00022722"/>
    </source>
</evidence>
<evidence type="ECO:0000256" key="1">
    <source>
        <dbReference type="ARBA" id="ARBA00010555"/>
    </source>
</evidence>
<comment type="caution">
    <text evidence="10">The sequence shown here is derived from an EMBL/GenBank/DDBJ whole genome shotgun (WGS) entry which is preliminary data.</text>
</comment>
<dbReference type="GO" id="GO:0006260">
    <property type="term" value="P:DNA replication"/>
    <property type="evidence" value="ECO:0007669"/>
    <property type="project" value="UniProtKB-KW"/>
</dbReference>
<dbReference type="InterPro" id="IPR026843">
    <property type="entry name" value="SbcD_C"/>
</dbReference>
<reference evidence="10" key="1">
    <citation type="submission" date="2020-10" db="EMBL/GenBank/DDBJ databases">
        <authorList>
            <person name="Gilroy R."/>
        </authorList>
    </citation>
    <scope>NUCLEOTIDE SEQUENCE</scope>
    <source>
        <strain evidence="10">ChiSjej4B22-8148</strain>
    </source>
</reference>
<dbReference type="GO" id="GO:0006310">
    <property type="term" value="P:DNA recombination"/>
    <property type="evidence" value="ECO:0007669"/>
    <property type="project" value="UniProtKB-KW"/>
</dbReference>
<dbReference type="InterPro" id="IPR041796">
    <property type="entry name" value="Mre11_N"/>
</dbReference>
<dbReference type="InterPro" id="IPR029052">
    <property type="entry name" value="Metallo-depent_PP-like"/>
</dbReference>
<dbReference type="GO" id="GO:0004519">
    <property type="term" value="F:endonuclease activity"/>
    <property type="evidence" value="ECO:0007669"/>
    <property type="project" value="UniProtKB-KW"/>
</dbReference>
<evidence type="ECO:0000256" key="7">
    <source>
        <dbReference type="RuleBase" id="RU363069"/>
    </source>
</evidence>
<comment type="subunit">
    <text evidence="2 7">Heterodimer of SbcC and SbcD.</text>
</comment>
<keyword evidence="7" id="KW-0235">DNA replication</keyword>
<feature type="domain" description="Nuclease SbcCD subunit D C-terminal" evidence="9">
    <location>
        <begin position="274"/>
        <end position="364"/>
    </location>
</feature>
<keyword evidence="4 7" id="KW-0540">Nuclease</keyword>
<protein>
    <recommendedName>
        <fullName evidence="3 7">Nuclease SbcCD subunit D</fullName>
    </recommendedName>
</protein>
<dbReference type="CDD" id="cd00840">
    <property type="entry name" value="MPP_Mre11_N"/>
    <property type="match status" value="1"/>
</dbReference>
<name>A0A9D1ACR8_9FIRM</name>
<dbReference type="InterPro" id="IPR050535">
    <property type="entry name" value="DNA_Repair-Maintenance_Comp"/>
</dbReference>
<evidence type="ECO:0000256" key="6">
    <source>
        <dbReference type="ARBA" id="ARBA00022839"/>
    </source>
</evidence>
<proteinExistence type="inferred from homology"/>